<accession>A0A1I7SL94</accession>
<dbReference type="AlphaFoldDB" id="A0A1I7SL94"/>
<reference evidence="3" key="2">
    <citation type="submission" date="2020-08" db="EMBL/GenBank/DDBJ databases">
        <authorList>
            <person name="Kikuchi T."/>
        </authorList>
    </citation>
    <scope>NUCLEOTIDE SEQUENCE</scope>
    <source>
        <strain evidence="2">Ka4C1</strain>
    </source>
</reference>
<evidence type="ECO:0000313" key="5">
    <source>
        <dbReference type="Proteomes" id="UP000659654"/>
    </source>
</evidence>
<dbReference type="EMBL" id="CAJFDI010000006">
    <property type="protein sequence ID" value="CAD5233955.1"/>
    <property type="molecule type" value="Genomic_DNA"/>
</dbReference>
<dbReference type="WBParaSite" id="BXY_1382600.1">
    <property type="protein sequence ID" value="BXY_1382600.1"/>
    <property type="gene ID" value="BXY_1382600"/>
</dbReference>
<feature type="chain" id="PRO_5035360103" evidence="1">
    <location>
        <begin position="18"/>
        <end position="128"/>
    </location>
</feature>
<evidence type="ECO:0000313" key="4">
    <source>
        <dbReference type="Proteomes" id="UP000095284"/>
    </source>
</evidence>
<dbReference type="Proteomes" id="UP000582659">
    <property type="component" value="Unassembled WGS sequence"/>
</dbReference>
<dbReference type="Proteomes" id="UP000659654">
    <property type="component" value="Unassembled WGS sequence"/>
</dbReference>
<evidence type="ECO:0000313" key="6">
    <source>
        <dbReference type="WBParaSite" id="BXY_1382600.1"/>
    </source>
</evidence>
<dbReference type="PROSITE" id="PS51257">
    <property type="entry name" value="PROKAR_LIPOPROTEIN"/>
    <property type="match status" value="1"/>
</dbReference>
<keyword evidence="5" id="KW-1185">Reference proteome</keyword>
<keyword evidence="1" id="KW-0732">Signal</keyword>
<organism evidence="4 6">
    <name type="scientific">Bursaphelenchus xylophilus</name>
    <name type="common">Pinewood nematode worm</name>
    <name type="synonym">Aphelenchoides xylophilus</name>
    <dbReference type="NCBI Taxonomy" id="6326"/>
    <lineage>
        <taxon>Eukaryota</taxon>
        <taxon>Metazoa</taxon>
        <taxon>Ecdysozoa</taxon>
        <taxon>Nematoda</taxon>
        <taxon>Chromadorea</taxon>
        <taxon>Rhabditida</taxon>
        <taxon>Tylenchina</taxon>
        <taxon>Tylenchomorpha</taxon>
        <taxon>Aphelenchoidea</taxon>
        <taxon>Aphelenchoididae</taxon>
        <taxon>Bursaphelenchus</taxon>
    </lineage>
</organism>
<name>A0A1I7SL94_BURXY</name>
<evidence type="ECO:0000313" key="2">
    <source>
        <dbReference type="EMBL" id="CAD5233955.1"/>
    </source>
</evidence>
<dbReference type="Proteomes" id="UP000095284">
    <property type="component" value="Unplaced"/>
</dbReference>
<evidence type="ECO:0000313" key="3">
    <source>
        <dbReference type="EMBL" id="CAG9129427.1"/>
    </source>
</evidence>
<evidence type="ECO:0000256" key="1">
    <source>
        <dbReference type="SAM" id="SignalP"/>
    </source>
</evidence>
<feature type="signal peptide" evidence="1">
    <location>
        <begin position="1"/>
        <end position="17"/>
    </location>
</feature>
<sequence>MIRQVFFIVLCVFGCSCYVREVYLDLFFKCKGEPVRNLSVELYQNSSYSWHTYSAMNKTSTKGFLHLESWGWSVLELPHFFMIFRNPCCKNGNPYVKAFIRPVFTARRKIVELETKCTNISKDLEIEY</sequence>
<gene>
    <name evidence="2" type="ORF">BXYJ_LOCUS14046</name>
</gene>
<protein>
    <submittedName>
        <fullName evidence="2">(pine wood nematode) hypothetical protein</fullName>
    </submittedName>
</protein>
<reference evidence="6" key="1">
    <citation type="submission" date="2016-11" db="UniProtKB">
        <authorList>
            <consortium name="WormBaseParasite"/>
        </authorList>
    </citation>
    <scope>IDENTIFICATION</scope>
</reference>
<dbReference type="EMBL" id="CAJFCV020000006">
    <property type="protein sequence ID" value="CAG9129427.1"/>
    <property type="molecule type" value="Genomic_DNA"/>
</dbReference>
<proteinExistence type="predicted"/>